<evidence type="ECO:0000313" key="8">
    <source>
        <dbReference type="Proteomes" id="UP000481861"/>
    </source>
</evidence>
<dbReference type="PANTHER" id="PTHR14582:SF1">
    <property type="entry name" value="CENTROMERE PROTEIN O"/>
    <property type="match status" value="1"/>
</dbReference>
<dbReference type="AlphaFoldDB" id="A0A7C8IDL0"/>
<sequence length="301" mass="33410">MEALDCEINDIHARIADLRAQRANLSAILLSQPHLPTRLSQRPVANERRRLHAAKLAKTQHNRNLENVYRACAGITAYKVKDPDPHAIDNGMILGVRIDVSIRDEFVETYHVLFVRPSAKNKSLLRIHKHTIPPCVALQPLANLWLPTRARDGEGAVEQNLVKFGRALRKELVSWHLRGAAVEKLRAAAGVTGTKDREEQKAGLAQGRVLNAFVSDDEDSEDEEEAAVRRNGPLKITAVDADISFRELSLLWSNGQTAIMKVTKDGDIEMAAVRTEQGARLSSVERKAKGRIEGLLERLAA</sequence>
<dbReference type="InterPro" id="IPR018464">
    <property type="entry name" value="CENP-O"/>
</dbReference>
<evidence type="ECO:0000256" key="2">
    <source>
        <dbReference type="ARBA" id="ARBA00004584"/>
    </source>
</evidence>
<evidence type="ECO:0000256" key="4">
    <source>
        <dbReference type="ARBA" id="ARBA00022454"/>
    </source>
</evidence>
<evidence type="ECO:0000313" key="7">
    <source>
        <dbReference type="EMBL" id="KAF2877034.1"/>
    </source>
</evidence>
<protein>
    <submittedName>
        <fullName evidence="7">Cenp-O kinetochore centromere component-domain-containing protein</fullName>
    </submittedName>
</protein>
<comment type="similarity">
    <text evidence="3">Belongs to the CENP-O/MCM21 family.</text>
</comment>
<keyword evidence="5" id="KW-0539">Nucleus</keyword>
<evidence type="ECO:0000256" key="1">
    <source>
        <dbReference type="ARBA" id="ARBA00004123"/>
    </source>
</evidence>
<evidence type="ECO:0000256" key="5">
    <source>
        <dbReference type="ARBA" id="ARBA00023242"/>
    </source>
</evidence>
<evidence type="ECO:0000256" key="6">
    <source>
        <dbReference type="ARBA" id="ARBA00023328"/>
    </source>
</evidence>
<name>A0A7C8IDL0_9PLEO</name>
<reference evidence="7 8" key="1">
    <citation type="submission" date="2020-01" db="EMBL/GenBank/DDBJ databases">
        <authorList>
            <consortium name="DOE Joint Genome Institute"/>
            <person name="Haridas S."/>
            <person name="Albert R."/>
            <person name="Binder M."/>
            <person name="Bloem J."/>
            <person name="Labutti K."/>
            <person name="Salamov A."/>
            <person name="Andreopoulos B."/>
            <person name="Baker S.E."/>
            <person name="Barry K."/>
            <person name="Bills G."/>
            <person name="Bluhm B.H."/>
            <person name="Cannon C."/>
            <person name="Castanera R."/>
            <person name="Culley D.E."/>
            <person name="Daum C."/>
            <person name="Ezra D."/>
            <person name="Gonzalez J.B."/>
            <person name="Henrissat B."/>
            <person name="Kuo A."/>
            <person name="Liang C."/>
            <person name="Lipzen A."/>
            <person name="Lutzoni F."/>
            <person name="Magnuson J."/>
            <person name="Mondo S."/>
            <person name="Nolan M."/>
            <person name="Ohm R."/>
            <person name="Pangilinan J."/>
            <person name="Park H.-J.H."/>
            <person name="Ramirez L."/>
            <person name="Alfaro M."/>
            <person name="Sun H."/>
            <person name="Tritt A."/>
            <person name="Yoshinaga Y."/>
            <person name="Zwiers L.-H.L."/>
            <person name="Turgeon B.G."/>
            <person name="Goodwin S.B."/>
            <person name="Spatafora J.W."/>
            <person name="Crous P.W."/>
            <person name="Grigoriev I.V."/>
        </authorList>
    </citation>
    <scope>NUCLEOTIDE SEQUENCE [LARGE SCALE GENOMIC DNA]</scope>
    <source>
        <strain evidence="7 8">CBS 611.86</strain>
    </source>
</reference>
<dbReference type="GO" id="GO:0005634">
    <property type="term" value="C:nucleus"/>
    <property type="evidence" value="ECO:0007669"/>
    <property type="project" value="UniProtKB-SubCell"/>
</dbReference>
<dbReference type="Pfam" id="PF09496">
    <property type="entry name" value="CENP-O"/>
    <property type="match status" value="1"/>
</dbReference>
<keyword evidence="6" id="KW-0137">Centromere</keyword>
<evidence type="ECO:0000256" key="3">
    <source>
        <dbReference type="ARBA" id="ARBA00007321"/>
    </source>
</evidence>
<comment type="subcellular location">
    <subcellularLocation>
        <location evidence="2">Chromosome</location>
        <location evidence="2">Centromere</location>
    </subcellularLocation>
    <subcellularLocation>
        <location evidence="1">Nucleus</location>
    </subcellularLocation>
</comment>
<accession>A0A7C8IDL0</accession>
<dbReference type="EMBL" id="JAADJZ010000002">
    <property type="protein sequence ID" value="KAF2877034.1"/>
    <property type="molecule type" value="Genomic_DNA"/>
</dbReference>
<dbReference type="Proteomes" id="UP000481861">
    <property type="component" value="Unassembled WGS sequence"/>
</dbReference>
<keyword evidence="8" id="KW-1185">Reference proteome</keyword>
<gene>
    <name evidence="7" type="ORF">BDV95DRAFT_625115</name>
</gene>
<dbReference type="OrthoDB" id="10050372at2759"/>
<keyword evidence="4" id="KW-0158">Chromosome</keyword>
<dbReference type="GO" id="GO:0031511">
    <property type="term" value="C:Mis6-Sim4 complex"/>
    <property type="evidence" value="ECO:0007669"/>
    <property type="project" value="TreeGrafter"/>
</dbReference>
<comment type="caution">
    <text evidence="7">The sequence shown here is derived from an EMBL/GenBank/DDBJ whole genome shotgun (WGS) entry which is preliminary data.</text>
</comment>
<proteinExistence type="inferred from homology"/>
<organism evidence="7 8">
    <name type="scientific">Massariosphaeria phaeospora</name>
    <dbReference type="NCBI Taxonomy" id="100035"/>
    <lineage>
        <taxon>Eukaryota</taxon>
        <taxon>Fungi</taxon>
        <taxon>Dikarya</taxon>
        <taxon>Ascomycota</taxon>
        <taxon>Pezizomycotina</taxon>
        <taxon>Dothideomycetes</taxon>
        <taxon>Pleosporomycetidae</taxon>
        <taxon>Pleosporales</taxon>
        <taxon>Pleosporales incertae sedis</taxon>
        <taxon>Massariosphaeria</taxon>
    </lineage>
</organism>
<dbReference type="PANTHER" id="PTHR14582">
    <property type="entry name" value="INNER KINETOCHORE SUBUNIT MAL2"/>
    <property type="match status" value="1"/>
</dbReference>